<name>A0A365P7F4_9ACTN</name>
<dbReference type="AlphaFoldDB" id="A0A365P7F4"/>
<dbReference type="SMART" id="SM01034">
    <property type="entry name" value="BLUF"/>
    <property type="match status" value="1"/>
</dbReference>
<sequence length="158" mass="17560">MTVNNDAASTSQSGELKYLVYTSVATRKMLPDDLESILFTSRRRNLDAGITGLLLYRGNVFIQFLEGPALEVDALMDRISCDDRHSRVRVLVVERVAERSFGDWKMGFAIPKDTRPTGIEGLRDSFTDLTGGADYDVVRQAAEDFSVWFKAGQRAGSS</sequence>
<dbReference type="EMBL" id="QNTT01000051">
    <property type="protein sequence ID" value="RBA32299.1"/>
    <property type="molecule type" value="Genomic_DNA"/>
</dbReference>
<dbReference type="SUPFAM" id="SSF54975">
    <property type="entry name" value="Acylphosphatase/BLUF domain-like"/>
    <property type="match status" value="1"/>
</dbReference>
<organism evidence="2 3">
    <name type="scientific">Dietzia maris</name>
    <dbReference type="NCBI Taxonomy" id="37915"/>
    <lineage>
        <taxon>Bacteria</taxon>
        <taxon>Bacillati</taxon>
        <taxon>Actinomycetota</taxon>
        <taxon>Actinomycetes</taxon>
        <taxon>Mycobacteriales</taxon>
        <taxon>Dietziaceae</taxon>
        <taxon>Dietzia</taxon>
    </lineage>
</organism>
<evidence type="ECO:0000313" key="2">
    <source>
        <dbReference type="EMBL" id="RBA32299.1"/>
    </source>
</evidence>
<dbReference type="GO" id="GO:0009882">
    <property type="term" value="F:blue light photoreceptor activity"/>
    <property type="evidence" value="ECO:0007669"/>
    <property type="project" value="InterPro"/>
</dbReference>
<accession>A0A365P7F4</accession>
<dbReference type="Gene3D" id="3.30.70.100">
    <property type="match status" value="1"/>
</dbReference>
<dbReference type="GO" id="GO:0071949">
    <property type="term" value="F:FAD binding"/>
    <property type="evidence" value="ECO:0007669"/>
    <property type="project" value="InterPro"/>
</dbReference>
<dbReference type="Proteomes" id="UP000252187">
    <property type="component" value="Unassembled WGS sequence"/>
</dbReference>
<dbReference type="InterPro" id="IPR007024">
    <property type="entry name" value="BLUF_domain"/>
</dbReference>
<proteinExistence type="predicted"/>
<dbReference type="InterPro" id="IPR036046">
    <property type="entry name" value="Acylphosphatase-like_dom_sf"/>
</dbReference>
<dbReference type="Pfam" id="PF04940">
    <property type="entry name" value="BLUF"/>
    <property type="match status" value="1"/>
</dbReference>
<comment type="caution">
    <text evidence="2">The sequence shown here is derived from an EMBL/GenBank/DDBJ whole genome shotgun (WGS) entry which is preliminary data.</text>
</comment>
<feature type="domain" description="BLUF" evidence="1">
    <location>
        <begin position="16"/>
        <end position="107"/>
    </location>
</feature>
<reference evidence="2 3" key="1">
    <citation type="submission" date="2018-06" db="EMBL/GenBank/DDBJ databases">
        <title>Whole genome sequencing of four bacterial strains from South Shetland trench revealing bio-synthetic gene clusters.</title>
        <authorList>
            <person name="Abdel-Mageed W.M."/>
            <person name="Lehri B."/>
            <person name="Jarmusch S.A."/>
            <person name="Miranda K."/>
            <person name="Goodfellow M."/>
            <person name="Jaspars M."/>
            <person name="Karlyshev A.V."/>
        </authorList>
    </citation>
    <scope>NUCLEOTIDE SEQUENCE [LARGE SCALE GENOMIC DNA]</scope>
    <source>
        <strain evidence="2 3">SST1</strain>
    </source>
</reference>
<protein>
    <recommendedName>
        <fullName evidence="1">BLUF domain-containing protein</fullName>
    </recommendedName>
</protein>
<evidence type="ECO:0000313" key="3">
    <source>
        <dbReference type="Proteomes" id="UP000252187"/>
    </source>
</evidence>
<dbReference type="PROSITE" id="PS50925">
    <property type="entry name" value="BLUF"/>
    <property type="match status" value="1"/>
</dbReference>
<evidence type="ECO:0000259" key="1">
    <source>
        <dbReference type="PROSITE" id="PS50925"/>
    </source>
</evidence>
<gene>
    <name evidence="2" type="ORF">DQ226_14735</name>
</gene>